<sequence>MKSFLLIAKREIRLLFHNKSIFIFSVVLPFISILFFNTLLSEGVARNLPIAVVDLDNSSVSRNVISQLNATPELEVSNQPISQLEGENLIQQLKVYGLVTIPKNFGSDLNQGKQVYVLNQYNSSLLLPSGLEIKAVNRVIGELSAGLNIKKQLKNGVYIKQAKVNLQPVTSNNHILSNPYTNYSYYLNSGFLTLFFQIFVILTTIYCFGTDLKYKKGEKLYNIGNGNLLTIILGKTLPYTLWFYFVGLVMYFSMFVFQDFPLFGSKWAVLVALLLLIISTQAVAIFFISISKSFRESLTYGSGFAAISLSFSGITFPIFGMPKVLQWLSQIFPFTHFFELFLDQTQRGFPLFYSIKPIIILVLLTIIPVLLVAKKLRNLLKQGSFLQRI</sequence>
<dbReference type="RefSeq" id="WP_141107313.1">
    <property type="nucleotide sequence ID" value="NZ_FZNX01000004.1"/>
</dbReference>
<feature type="transmembrane region" description="Helical" evidence="6">
    <location>
        <begin position="21"/>
        <end position="40"/>
    </location>
</feature>
<dbReference type="GO" id="GO:0140359">
    <property type="term" value="F:ABC-type transporter activity"/>
    <property type="evidence" value="ECO:0007669"/>
    <property type="project" value="InterPro"/>
</dbReference>
<keyword evidence="9" id="KW-1185">Reference proteome</keyword>
<name>A0A238YK74_9FLAO</name>
<feature type="transmembrane region" description="Helical" evidence="6">
    <location>
        <begin position="300"/>
        <end position="319"/>
    </location>
</feature>
<accession>A0A238YK74</accession>
<evidence type="ECO:0000313" key="8">
    <source>
        <dbReference type="EMBL" id="SNR71527.1"/>
    </source>
</evidence>
<dbReference type="InterPro" id="IPR051449">
    <property type="entry name" value="ABC-2_transporter_component"/>
</dbReference>
<evidence type="ECO:0000256" key="4">
    <source>
        <dbReference type="ARBA" id="ARBA00022989"/>
    </source>
</evidence>
<dbReference type="PANTHER" id="PTHR30294:SF47">
    <property type="entry name" value="INNER MEMBRANE TRANSPORT PERMEASE YHHJ"/>
    <property type="match status" value="1"/>
</dbReference>
<dbReference type="InterPro" id="IPR013525">
    <property type="entry name" value="ABC2_TM"/>
</dbReference>
<keyword evidence="3 6" id="KW-0812">Transmembrane</keyword>
<proteinExistence type="predicted"/>
<evidence type="ECO:0000256" key="2">
    <source>
        <dbReference type="ARBA" id="ARBA00022475"/>
    </source>
</evidence>
<dbReference type="Pfam" id="PF12698">
    <property type="entry name" value="ABC2_membrane_3"/>
    <property type="match status" value="1"/>
</dbReference>
<reference evidence="9" key="1">
    <citation type="submission" date="2017-06" db="EMBL/GenBank/DDBJ databases">
        <authorList>
            <person name="Varghese N."/>
            <person name="Submissions S."/>
        </authorList>
    </citation>
    <scope>NUCLEOTIDE SEQUENCE [LARGE SCALE GENOMIC DNA]</scope>
    <source>
        <strain evidence="9">DSM 27993</strain>
    </source>
</reference>
<gene>
    <name evidence="8" type="ORF">SAMN04488111_2657</name>
</gene>
<evidence type="ECO:0000256" key="1">
    <source>
        <dbReference type="ARBA" id="ARBA00004651"/>
    </source>
</evidence>
<feature type="transmembrane region" description="Helical" evidence="6">
    <location>
        <begin position="267"/>
        <end position="288"/>
    </location>
</feature>
<dbReference type="PANTHER" id="PTHR30294">
    <property type="entry name" value="MEMBRANE COMPONENT OF ABC TRANSPORTER YHHJ-RELATED"/>
    <property type="match status" value="1"/>
</dbReference>
<feature type="transmembrane region" description="Helical" evidence="6">
    <location>
        <begin position="185"/>
        <end position="208"/>
    </location>
</feature>
<dbReference type="GO" id="GO:0005886">
    <property type="term" value="C:plasma membrane"/>
    <property type="evidence" value="ECO:0007669"/>
    <property type="project" value="UniProtKB-SubCell"/>
</dbReference>
<comment type="subcellular location">
    <subcellularLocation>
        <location evidence="1">Cell membrane</location>
        <topology evidence="1">Multi-pass membrane protein</topology>
    </subcellularLocation>
</comment>
<protein>
    <submittedName>
        <fullName evidence="8">ABC-2 type transport system permease protein</fullName>
    </submittedName>
</protein>
<dbReference type="OrthoDB" id="9811522at2"/>
<keyword evidence="2" id="KW-1003">Cell membrane</keyword>
<dbReference type="AlphaFoldDB" id="A0A238YK74"/>
<keyword evidence="5 6" id="KW-0472">Membrane</keyword>
<dbReference type="Proteomes" id="UP000198412">
    <property type="component" value="Unassembled WGS sequence"/>
</dbReference>
<organism evidence="8 9">
    <name type="scientific">Lutibacter flavus</name>
    <dbReference type="NCBI Taxonomy" id="691689"/>
    <lineage>
        <taxon>Bacteria</taxon>
        <taxon>Pseudomonadati</taxon>
        <taxon>Bacteroidota</taxon>
        <taxon>Flavobacteriia</taxon>
        <taxon>Flavobacteriales</taxon>
        <taxon>Flavobacteriaceae</taxon>
        <taxon>Lutibacter</taxon>
    </lineage>
</organism>
<evidence type="ECO:0000256" key="3">
    <source>
        <dbReference type="ARBA" id="ARBA00022692"/>
    </source>
</evidence>
<evidence type="ECO:0000313" key="9">
    <source>
        <dbReference type="Proteomes" id="UP000198412"/>
    </source>
</evidence>
<feature type="domain" description="ABC-2 type transporter transmembrane" evidence="7">
    <location>
        <begin position="19"/>
        <end position="373"/>
    </location>
</feature>
<feature type="transmembrane region" description="Helical" evidence="6">
    <location>
        <begin position="228"/>
        <end position="255"/>
    </location>
</feature>
<dbReference type="Gene3D" id="3.40.1710.10">
    <property type="entry name" value="abc type-2 transporter like domain"/>
    <property type="match status" value="1"/>
</dbReference>
<feature type="transmembrane region" description="Helical" evidence="6">
    <location>
        <begin position="351"/>
        <end position="373"/>
    </location>
</feature>
<keyword evidence="4 6" id="KW-1133">Transmembrane helix</keyword>
<evidence type="ECO:0000259" key="7">
    <source>
        <dbReference type="Pfam" id="PF12698"/>
    </source>
</evidence>
<evidence type="ECO:0000256" key="6">
    <source>
        <dbReference type="SAM" id="Phobius"/>
    </source>
</evidence>
<evidence type="ECO:0000256" key="5">
    <source>
        <dbReference type="ARBA" id="ARBA00023136"/>
    </source>
</evidence>
<dbReference type="EMBL" id="FZNX01000004">
    <property type="protein sequence ID" value="SNR71527.1"/>
    <property type="molecule type" value="Genomic_DNA"/>
</dbReference>